<dbReference type="EMBL" id="LLZZ01000052">
    <property type="protein sequence ID" value="KTB10697.1"/>
    <property type="molecule type" value="Genomic_DNA"/>
</dbReference>
<feature type="compositionally biased region" description="Basic residues" evidence="1">
    <location>
        <begin position="433"/>
        <end position="445"/>
    </location>
</feature>
<dbReference type="OrthoDB" id="5352132at2759"/>
<feature type="region of interest" description="Disordered" evidence="1">
    <location>
        <begin position="1"/>
        <end position="205"/>
    </location>
</feature>
<feature type="compositionally biased region" description="Low complexity" evidence="1">
    <location>
        <begin position="74"/>
        <end position="90"/>
    </location>
</feature>
<evidence type="ECO:0000313" key="2">
    <source>
        <dbReference type="EMBL" id="KTA96023.1"/>
    </source>
</evidence>
<evidence type="ECO:0000313" key="3">
    <source>
        <dbReference type="EMBL" id="KTB10697.1"/>
    </source>
</evidence>
<reference evidence="3 4" key="1">
    <citation type="submission" date="2015-10" db="EMBL/GenBank/DDBJ databases">
        <title>Draft genomes sequences of Candida glabrata isolates 1A, 1B, 2A, 2B, 3A and 3B.</title>
        <authorList>
            <person name="Haavelsrud O.E."/>
            <person name="Gaustad P."/>
        </authorList>
    </citation>
    <scope>NUCLEOTIDE SEQUENCE [LARGE SCALE GENOMIC DNA]</scope>
    <source>
        <strain evidence="3">910700640</strain>
    </source>
</reference>
<dbReference type="OMA" id="FPIDGPN"/>
<gene>
    <name evidence="3" type="ORF">AO440_000088</name>
    <name evidence="2" type="ORF">AO440_005467</name>
</gene>
<dbReference type="InterPro" id="IPR013226">
    <property type="entry name" value="Pal1"/>
</dbReference>
<feature type="region of interest" description="Disordered" evidence="1">
    <location>
        <begin position="347"/>
        <end position="445"/>
    </location>
</feature>
<dbReference type="PANTHER" id="PTHR28307">
    <property type="entry name" value="PROTEIN PAL1"/>
    <property type="match status" value="1"/>
</dbReference>
<feature type="compositionally biased region" description="Basic and acidic residues" evidence="1">
    <location>
        <begin position="140"/>
        <end position="172"/>
    </location>
</feature>
<proteinExistence type="predicted"/>
<dbReference type="GO" id="GO:0005737">
    <property type="term" value="C:cytoplasm"/>
    <property type="evidence" value="ECO:0007669"/>
    <property type="project" value="TreeGrafter"/>
</dbReference>
<accession>A0A0W0DUN9</accession>
<name>A0A0W0DUN9_CANGB</name>
<evidence type="ECO:0000313" key="4">
    <source>
        <dbReference type="Proteomes" id="UP000054886"/>
    </source>
</evidence>
<comment type="caution">
    <text evidence="3">The sequence shown here is derived from an EMBL/GenBank/DDBJ whole genome shotgun (WGS) entry which is preliminary data.</text>
</comment>
<evidence type="ECO:0000256" key="1">
    <source>
        <dbReference type="SAM" id="MobiDB-lite"/>
    </source>
</evidence>
<feature type="compositionally biased region" description="Basic residues" evidence="1">
    <location>
        <begin position="173"/>
        <end position="182"/>
    </location>
</feature>
<feature type="compositionally biased region" description="Polar residues" evidence="1">
    <location>
        <begin position="24"/>
        <end position="41"/>
    </location>
</feature>
<dbReference type="PANTHER" id="PTHR28307:SF2">
    <property type="entry name" value="PROTEIN PAL1"/>
    <property type="match status" value="1"/>
</dbReference>
<dbReference type="VEuPathDB" id="FungiDB:GVI51_A02167"/>
<feature type="compositionally biased region" description="Basic residues" evidence="1">
    <location>
        <begin position="349"/>
        <end position="363"/>
    </location>
</feature>
<organism evidence="3">
    <name type="scientific">Candida glabrata</name>
    <name type="common">Yeast</name>
    <name type="synonym">Torulopsis glabrata</name>
    <dbReference type="NCBI Taxonomy" id="5478"/>
    <lineage>
        <taxon>Eukaryota</taxon>
        <taxon>Fungi</taxon>
        <taxon>Dikarya</taxon>
        <taxon>Ascomycota</taxon>
        <taxon>Saccharomycotina</taxon>
        <taxon>Saccharomycetes</taxon>
        <taxon>Saccharomycetales</taxon>
        <taxon>Saccharomycetaceae</taxon>
        <taxon>Nakaseomyces</taxon>
    </lineage>
</organism>
<feature type="compositionally biased region" description="Polar residues" evidence="1">
    <location>
        <begin position="421"/>
        <end position="431"/>
    </location>
</feature>
<dbReference type="Pfam" id="PF08316">
    <property type="entry name" value="Pal1"/>
    <property type="match status" value="1"/>
</dbReference>
<protein>
    <submittedName>
        <fullName evidence="3">Protein PAL1</fullName>
    </submittedName>
</protein>
<feature type="compositionally biased region" description="Basic and acidic residues" evidence="1">
    <location>
        <begin position="97"/>
        <end position="125"/>
    </location>
</feature>
<dbReference type="VEuPathDB" id="FungiDB:B1J91_A02409g"/>
<dbReference type="VEuPathDB" id="FungiDB:GW608_A02145"/>
<dbReference type="VEuPathDB" id="FungiDB:GWK60_A02211"/>
<dbReference type="VEuPathDB" id="FungiDB:CAGL0A02409g"/>
<dbReference type="EMBL" id="LLZZ01000176">
    <property type="protein sequence ID" value="KTA96023.1"/>
    <property type="molecule type" value="Genomic_DNA"/>
</dbReference>
<dbReference type="AlphaFoldDB" id="A0A0W0DUN9"/>
<dbReference type="Proteomes" id="UP000054886">
    <property type="component" value="Unassembled WGS sequence"/>
</dbReference>
<sequence>MTGRPFSVNNPFRSAGMETRYQHDQQYQEWVRGNTSPSRGGSVSPPLGMAEKPVPVRQNTNPFLDDGDMHDSGHMGAPVQPVQPVHSPPQGYGKALSAEEEKEQLRQKYQRDREREERPSHRRDLPPSYEEVAGGRGKGYPREKESYSGNVHREHSRSSGHREEYSRSAERAPHRHHSHRRHQDNSSPAKKEKRKNKVATPKNVDTIDKLDVTGLFGGSFHHDGPFDAVTPHRNKNTKAAPVLAFPADGPNSTIGGVTSKKSAMNEVFGVEEDDDDNDLYRISGQVAGSTTSVNTKDAIKPNVGDIKQMDIKSKTEKIHGPTTVGLGSTTFLDGAPASAAAIRQDIKQHSHTNRSGVQRHKSLSQRLGIGSDSSRPSRSDSYKGAGLSRTRSGPTEERPHQARHNSSHADDDEEDVYLGLPTSSLKKSSGSKFMKRVRSLKVGRK</sequence>